<dbReference type="InterPro" id="IPR002490">
    <property type="entry name" value="V-ATPase_116kDa_su"/>
</dbReference>
<dbReference type="GO" id="GO:0000220">
    <property type="term" value="C:vacuolar proton-transporting V-type ATPase, V0 domain"/>
    <property type="evidence" value="ECO:0007669"/>
    <property type="project" value="InterPro"/>
</dbReference>
<dbReference type="PIRSF" id="PIRSF001293">
    <property type="entry name" value="ATP6V0A1"/>
    <property type="match status" value="1"/>
</dbReference>
<evidence type="ECO:0000256" key="6">
    <source>
        <dbReference type="ARBA" id="ARBA00022989"/>
    </source>
</evidence>
<feature type="transmembrane region" description="Helical" evidence="9">
    <location>
        <begin position="718"/>
        <end position="737"/>
    </location>
</feature>
<dbReference type="GO" id="GO:0051117">
    <property type="term" value="F:ATPase binding"/>
    <property type="evidence" value="ECO:0007669"/>
    <property type="project" value="TreeGrafter"/>
</dbReference>
<gene>
    <name evidence="12" type="ORF">CYFA0S_06e01002g</name>
</gene>
<feature type="region of interest" description="Disordered" evidence="11">
    <location>
        <begin position="85"/>
        <end position="104"/>
    </location>
</feature>
<dbReference type="Pfam" id="PF01496">
    <property type="entry name" value="V_ATPase_I"/>
    <property type="match status" value="1"/>
</dbReference>
<keyword evidence="6 9" id="KW-1133">Transmembrane helix</keyword>
<keyword evidence="3 9" id="KW-0813">Transport</keyword>
<keyword evidence="4 9" id="KW-0812">Transmembrane</keyword>
<evidence type="ECO:0000256" key="4">
    <source>
        <dbReference type="ARBA" id="ARBA00022692"/>
    </source>
</evidence>
<keyword evidence="8 9" id="KW-0472">Membrane</keyword>
<comment type="similarity">
    <text evidence="2 9">Belongs to the V-ATPase 116 kDa subunit family.</text>
</comment>
<keyword evidence="5 9" id="KW-0375">Hydrogen ion transport</keyword>
<proteinExistence type="inferred from homology"/>
<comment type="function">
    <text evidence="9">Essential component of the vacuolar proton pump (V-ATPase), a multimeric enzyme that catalyzes the translocation of protons across the membranes. Required for assembly and activity of the V-ATPase.</text>
</comment>
<evidence type="ECO:0000256" key="8">
    <source>
        <dbReference type="ARBA" id="ARBA00023136"/>
    </source>
</evidence>
<keyword evidence="7 9" id="KW-0406">Ion transport</keyword>
<evidence type="ECO:0000256" key="2">
    <source>
        <dbReference type="ARBA" id="ARBA00009904"/>
    </source>
</evidence>
<dbReference type="InterPro" id="IPR026028">
    <property type="entry name" value="V-type_ATPase_116kDa_su_euka"/>
</dbReference>
<dbReference type="GO" id="GO:0007035">
    <property type="term" value="P:vacuolar acidification"/>
    <property type="evidence" value="ECO:0007669"/>
    <property type="project" value="TreeGrafter"/>
</dbReference>
<feature type="coiled-coil region" evidence="10">
    <location>
        <begin position="109"/>
        <end position="143"/>
    </location>
</feature>
<evidence type="ECO:0000256" key="1">
    <source>
        <dbReference type="ARBA" id="ARBA00004141"/>
    </source>
</evidence>
<feature type="compositionally biased region" description="Basic and acidic residues" evidence="11">
    <location>
        <begin position="667"/>
        <end position="678"/>
    </location>
</feature>
<dbReference type="VEuPathDB" id="FungiDB:BON22_1214"/>
<evidence type="ECO:0000256" key="7">
    <source>
        <dbReference type="ARBA" id="ARBA00023065"/>
    </source>
</evidence>
<name>A0A061AU45_CYBFA</name>
<protein>
    <recommendedName>
        <fullName evidence="9">V-type proton ATPase subunit a</fullName>
    </recommendedName>
</protein>
<dbReference type="OrthoDB" id="10264220at2759"/>
<keyword evidence="10" id="KW-0175">Coiled coil</keyword>
<feature type="transmembrane region" description="Helical" evidence="9">
    <location>
        <begin position="566"/>
        <end position="588"/>
    </location>
</feature>
<evidence type="ECO:0000256" key="3">
    <source>
        <dbReference type="ARBA" id="ARBA00022448"/>
    </source>
</evidence>
<feature type="transmembrane region" description="Helical" evidence="9">
    <location>
        <begin position="743"/>
        <end position="769"/>
    </location>
</feature>
<sequence>MSSESEEAIFRSADMSLVQLYIPSEISRDAVYALGESGTVQFRDLNYKVNTFQRSFVKEIRRLDNVQRQYRYFKQELDERGIEMNPAPYIDDDESPSSRFSVPIKPSDIDDKVEAAQILEERLQQLVESADALEIRKKDLLQQRFVLSGAAGFFQRAESTLGSIAPGESNDAEANHTTPRINASYVTGVIPRSKKNILEKILWRALRGNLFMDTVEISEPIYDPKTKESVDKDVFIVFSLGTEIINRIKKIAESLDAEIYPVDEDYTLREEKLKELNLTLADLYTVLESTNRTLDTELIALAQELAVWSQTIAKEKSVYETLNLFDYDINRKTLIAEGWVPTSDLDTVKDILQTNDTGLQSVVNILETTRTPPTYHKTNKFTAAFQAICDAYGVAEYKEVNPGLPTIVTFPFMFAIMFGDLGHGFLLSLVALMLVIHEKKIARIKRDEIFDMAFSGRYILLLMGVFSMVTGFLYNDLFSKSMTIFKSGWEWPEHQVGETIFAKKTGIYPIGIDPAWHGTENALLFTNSYKMKLSILMGFIHMSYSYVFSLVNYVHFKSAIDVIGNFIPGLIFMQSIFGYLSICIVYKWSVDWIAIEKPAPGLLNMLISMFLSPGTVAEPLYPHQAKVQVVLLLLALICVPWLLLLKPLYMKRVLDREAAEYEPVVDGGEHGAGETVAHDDDDEEHESHNFGDIMIHQVIHTIEFCLNTVSHTASYLRLWALSLAHAQLSTVLWTMTIQNSFGATGFAGVFMTVAMFAMWFSLTVAILIVMEGTSAMLHSLRLHWVESMSKFFVGGGKAYEPFSFKVVLSSEEF</sequence>
<dbReference type="AlphaFoldDB" id="A0A061AU45"/>
<feature type="transmembrane region" description="Helical" evidence="9">
    <location>
        <begin position="627"/>
        <end position="645"/>
    </location>
</feature>
<dbReference type="PhylomeDB" id="A0A061AU45"/>
<reference evidence="12" key="1">
    <citation type="journal article" date="2014" name="Genome Announc.">
        <title>Genome sequence of the yeast Cyberlindnera fabianii (Hansenula fabianii).</title>
        <authorList>
            <person name="Freel K.C."/>
            <person name="Sarilar V."/>
            <person name="Neuveglise C."/>
            <person name="Devillers H."/>
            <person name="Friedrich A."/>
            <person name="Schacherer J."/>
        </authorList>
    </citation>
    <scope>NUCLEOTIDE SEQUENCE</scope>
    <source>
        <strain evidence="12">YJS4271</strain>
    </source>
</reference>
<feature type="transmembrane region" description="Helical" evidence="9">
    <location>
        <begin position="533"/>
        <end position="554"/>
    </location>
</feature>
<evidence type="ECO:0000256" key="11">
    <source>
        <dbReference type="SAM" id="MobiDB-lite"/>
    </source>
</evidence>
<dbReference type="EMBL" id="LK052891">
    <property type="protein sequence ID" value="CDR41069.1"/>
    <property type="molecule type" value="Genomic_DNA"/>
</dbReference>
<feature type="region of interest" description="Disordered" evidence="11">
    <location>
        <begin position="665"/>
        <end position="686"/>
    </location>
</feature>
<dbReference type="PANTHER" id="PTHR11629">
    <property type="entry name" value="VACUOLAR PROTON ATPASES"/>
    <property type="match status" value="1"/>
</dbReference>
<evidence type="ECO:0000256" key="10">
    <source>
        <dbReference type="SAM" id="Coils"/>
    </source>
</evidence>
<accession>A0A061AU45</accession>
<evidence type="ECO:0000256" key="9">
    <source>
        <dbReference type="RuleBase" id="RU361189"/>
    </source>
</evidence>
<dbReference type="GO" id="GO:0000329">
    <property type="term" value="C:fungal-type vacuole membrane"/>
    <property type="evidence" value="ECO:0007669"/>
    <property type="project" value="TreeGrafter"/>
</dbReference>
<feature type="transmembrane region" description="Helical" evidence="9">
    <location>
        <begin position="457"/>
        <end position="474"/>
    </location>
</feature>
<evidence type="ECO:0000256" key="5">
    <source>
        <dbReference type="ARBA" id="ARBA00022781"/>
    </source>
</evidence>
<dbReference type="PANTHER" id="PTHR11629:SF63">
    <property type="entry name" value="V-TYPE PROTON ATPASE SUBUNIT A"/>
    <property type="match status" value="1"/>
</dbReference>
<comment type="subcellular location">
    <subcellularLocation>
        <location evidence="1">Membrane</location>
        <topology evidence="1">Multi-pass membrane protein</topology>
    </subcellularLocation>
</comment>
<evidence type="ECO:0000313" key="12">
    <source>
        <dbReference type="EMBL" id="CDR41069.1"/>
    </source>
</evidence>
<organism evidence="12">
    <name type="scientific">Cyberlindnera fabianii</name>
    <name type="common">Yeast</name>
    <name type="synonym">Hansenula fabianii</name>
    <dbReference type="NCBI Taxonomy" id="36022"/>
    <lineage>
        <taxon>Eukaryota</taxon>
        <taxon>Fungi</taxon>
        <taxon>Dikarya</taxon>
        <taxon>Ascomycota</taxon>
        <taxon>Saccharomycotina</taxon>
        <taxon>Saccharomycetes</taxon>
        <taxon>Phaffomycetales</taxon>
        <taxon>Phaffomycetaceae</taxon>
        <taxon>Cyberlindnera</taxon>
    </lineage>
</organism>
<feature type="transmembrane region" description="Helical" evidence="9">
    <location>
        <begin position="412"/>
        <end position="436"/>
    </location>
</feature>
<dbReference type="GO" id="GO:0046961">
    <property type="term" value="F:proton-transporting ATPase activity, rotational mechanism"/>
    <property type="evidence" value="ECO:0007669"/>
    <property type="project" value="InterPro"/>
</dbReference>